<evidence type="ECO:0000313" key="1">
    <source>
        <dbReference type="EMBL" id="KXB00677.1"/>
    </source>
</evidence>
<proteinExistence type="predicted"/>
<gene>
    <name evidence="1" type="ORF">AKJ41_03860</name>
</gene>
<evidence type="ECO:0000313" key="2">
    <source>
        <dbReference type="Proteomes" id="UP000070344"/>
    </source>
</evidence>
<dbReference type="Proteomes" id="UP000070344">
    <property type="component" value="Unassembled WGS sequence"/>
</dbReference>
<comment type="caution">
    <text evidence="1">The sequence shown here is derived from an EMBL/GenBank/DDBJ whole genome shotgun (WGS) entry which is preliminary data.</text>
</comment>
<protein>
    <submittedName>
        <fullName evidence="1">Uncharacterized protein</fullName>
    </submittedName>
</protein>
<dbReference type="AlphaFoldDB" id="A0A133V2J9"/>
<name>A0A133V2J9_9EURY</name>
<reference evidence="1 2" key="1">
    <citation type="journal article" date="2016" name="Sci. Rep.">
        <title>Metabolic traits of an uncultured archaeal lineage -MSBL1- from brine pools of the Red Sea.</title>
        <authorList>
            <person name="Mwirichia R."/>
            <person name="Alam I."/>
            <person name="Rashid M."/>
            <person name="Vinu M."/>
            <person name="Ba-Alawi W."/>
            <person name="Anthony Kamau A."/>
            <person name="Kamanda Ngugi D."/>
            <person name="Goker M."/>
            <person name="Klenk H.P."/>
            <person name="Bajic V."/>
            <person name="Stingl U."/>
        </authorList>
    </citation>
    <scope>NUCLEOTIDE SEQUENCE [LARGE SCALE GENOMIC DNA]</scope>
    <source>
        <strain evidence="1">SCGC-AAA259O05</strain>
    </source>
</reference>
<dbReference type="EMBL" id="LHXV01000044">
    <property type="protein sequence ID" value="KXB00677.1"/>
    <property type="molecule type" value="Genomic_DNA"/>
</dbReference>
<accession>A0A133V2J9</accession>
<organism evidence="1 2">
    <name type="scientific">candidate division MSBL1 archaeon SCGC-AAA259O05</name>
    <dbReference type="NCBI Taxonomy" id="1698271"/>
    <lineage>
        <taxon>Archaea</taxon>
        <taxon>Methanobacteriati</taxon>
        <taxon>Methanobacteriota</taxon>
        <taxon>candidate division MSBL1</taxon>
    </lineage>
</organism>
<keyword evidence="2" id="KW-1185">Reference proteome</keyword>
<sequence length="114" mass="12863">MNPLGVNFASALFKCRSIGELKEECGEEFFETCSDETYPAKKGAKREMKEENRMRKLEGEKKIPYPESSCAAFSYVLSHGFYASSLIRDFDFNFLLAKPSSPTEAGQKQGRQSI</sequence>